<dbReference type="EMBL" id="BKCJ010068647">
    <property type="protein sequence ID" value="GEW67325.1"/>
    <property type="molecule type" value="Genomic_DNA"/>
</dbReference>
<accession>A0A699GWX2</accession>
<dbReference type="InterPro" id="IPR052343">
    <property type="entry name" value="Retrotransposon-Effector_Assoc"/>
</dbReference>
<evidence type="ECO:0000256" key="1">
    <source>
        <dbReference type="PROSITE-ProRule" id="PRU00176"/>
    </source>
</evidence>
<gene>
    <name evidence="3" type="ORF">Tci_239301</name>
</gene>
<dbReference type="SMART" id="SM00360">
    <property type="entry name" value="RRM"/>
    <property type="match status" value="1"/>
</dbReference>
<sequence>MGSYRFKEDEVLKISTSVFVANFPDSFGAKDLRNTCKQYGQVVDAYISYRRSKACKRFGFVRFIKVLDVDRLVNNLCTVWVGRHKLQANSLSNGVKGAANSYAHVVKGSQNSKMDSDSSPVIVLDDSCLNEKDYSLCLLGKVKDFATLANLKVVVANEGFDNIKIKYMGGAKEVPGWIPDFVEDNDKEEDSKVGSYEEVPNGEDVKNVEDLEGHFKKSEVLKSGGSILQLIDDLVKVEETMGYGMKGCMKNMEEIIELQGGNDDYFVMVRGDWMPNGKKLLIITVYAPQELSKKKMLWDYLSLVMSKWEREVVIMGDFNEVCNKSKRFRTLFNRHGADVFNHFISNAGLEEVPLKGCSFTWCHRSATKMSKLDHFLISDSLLCSCLNISSITLDRTEVVNLLQEVEKNNSLEVAQKAKIKCAIEGDENSKYYHGVINKKRNQLSIRGILVEGTWIDYPSLIESQVSKEEIKKVVWDCGIDKSPGLDGFTFGFYRQYWKLTENDVVDAVTCFFHQGSFPKGGNSSFIILIPKTPNANMVKDYKPISLIGSMYKIISKILANRLVVVLGEKETIVGFKVDFEKPYDSVRWDHLDDIMRKFGFGEKSCMYIQSCLRSSRGSVIINGSPTEEFQFYKGLKQVDVGLFKGIELAPSLNLSHMFYADDTTFMVSKNVLHLMKSMRSHFFNGAELSSKKLVWVKWKHALASKDKGGLGVSSLFALNIALMFKWVWRFITQGSLLWARVIKALHGYDGKIGQKVKSCYPSLWLDIIHEVEMFKSRGIDLALEGSGEFTITSVRKMIDNFMLPEVSSKTRWIKAVPIEVNMHAWKVKLDGLPTRLNISRRGIDIESIYA</sequence>
<dbReference type="Pfam" id="PF00076">
    <property type="entry name" value="RRM_1"/>
    <property type="match status" value="1"/>
</dbReference>
<name>A0A699GWX2_TANCI</name>
<evidence type="ECO:0000259" key="2">
    <source>
        <dbReference type="PROSITE" id="PS50102"/>
    </source>
</evidence>
<comment type="caution">
    <text evidence="3">The sequence shown here is derived from an EMBL/GenBank/DDBJ whole genome shotgun (WGS) entry which is preliminary data.</text>
</comment>
<dbReference type="PANTHER" id="PTHR46890">
    <property type="entry name" value="NON-LTR RETROLELEMENT REVERSE TRANSCRIPTASE-LIKE PROTEIN-RELATED"/>
    <property type="match status" value="1"/>
</dbReference>
<dbReference type="PROSITE" id="PS50102">
    <property type="entry name" value="RRM"/>
    <property type="match status" value="1"/>
</dbReference>
<dbReference type="InterPro" id="IPR012677">
    <property type="entry name" value="Nucleotide-bd_a/b_plait_sf"/>
</dbReference>
<feature type="domain" description="RRM" evidence="2">
    <location>
        <begin position="16"/>
        <end position="94"/>
    </location>
</feature>
<dbReference type="SUPFAM" id="SSF56219">
    <property type="entry name" value="DNase I-like"/>
    <property type="match status" value="1"/>
</dbReference>
<dbReference type="SUPFAM" id="SSF54928">
    <property type="entry name" value="RNA-binding domain, RBD"/>
    <property type="match status" value="1"/>
</dbReference>
<dbReference type="InterPro" id="IPR036691">
    <property type="entry name" value="Endo/exonu/phosph_ase_sf"/>
</dbReference>
<dbReference type="Gene3D" id="3.60.10.10">
    <property type="entry name" value="Endonuclease/exonuclease/phosphatase"/>
    <property type="match status" value="1"/>
</dbReference>
<dbReference type="Gene3D" id="3.30.70.330">
    <property type="match status" value="1"/>
</dbReference>
<reference evidence="3" key="1">
    <citation type="journal article" date="2019" name="Sci. Rep.">
        <title>Draft genome of Tanacetum cinerariifolium, the natural source of mosquito coil.</title>
        <authorList>
            <person name="Yamashiro T."/>
            <person name="Shiraishi A."/>
            <person name="Satake H."/>
            <person name="Nakayama K."/>
        </authorList>
    </citation>
    <scope>NUCLEOTIDE SEQUENCE</scope>
</reference>
<keyword evidence="3" id="KW-0695">RNA-directed DNA polymerase</keyword>
<dbReference type="InterPro" id="IPR035979">
    <property type="entry name" value="RBD_domain_sf"/>
</dbReference>
<dbReference type="GO" id="GO:0003964">
    <property type="term" value="F:RNA-directed DNA polymerase activity"/>
    <property type="evidence" value="ECO:0007669"/>
    <property type="project" value="UniProtKB-KW"/>
</dbReference>
<keyword evidence="1" id="KW-0694">RNA-binding</keyword>
<organism evidence="3">
    <name type="scientific">Tanacetum cinerariifolium</name>
    <name type="common">Dalmatian daisy</name>
    <name type="synonym">Chrysanthemum cinerariifolium</name>
    <dbReference type="NCBI Taxonomy" id="118510"/>
    <lineage>
        <taxon>Eukaryota</taxon>
        <taxon>Viridiplantae</taxon>
        <taxon>Streptophyta</taxon>
        <taxon>Embryophyta</taxon>
        <taxon>Tracheophyta</taxon>
        <taxon>Spermatophyta</taxon>
        <taxon>Magnoliopsida</taxon>
        <taxon>eudicotyledons</taxon>
        <taxon>Gunneridae</taxon>
        <taxon>Pentapetalae</taxon>
        <taxon>asterids</taxon>
        <taxon>campanulids</taxon>
        <taxon>Asterales</taxon>
        <taxon>Asteraceae</taxon>
        <taxon>Asteroideae</taxon>
        <taxon>Anthemideae</taxon>
        <taxon>Anthemidinae</taxon>
        <taxon>Tanacetum</taxon>
    </lineage>
</organism>
<keyword evidence="3" id="KW-0808">Transferase</keyword>
<dbReference type="CDD" id="cd00590">
    <property type="entry name" value="RRM_SF"/>
    <property type="match status" value="1"/>
</dbReference>
<keyword evidence="3" id="KW-0548">Nucleotidyltransferase</keyword>
<evidence type="ECO:0000313" key="3">
    <source>
        <dbReference type="EMBL" id="GEW67325.1"/>
    </source>
</evidence>
<dbReference type="InterPro" id="IPR000504">
    <property type="entry name" value="RRM_dom"/>
</dbReference>
<protein>
    <submittedName>
        <fullName evidence="3">RNA-directed DNA polymerase, eukaryota, reverse transcriptase zinc-binding domain protein</fullName>
    </submittedName>
</protein>
<dbReference type="GO" id="GO:0003723">
    <property type="term" value="F:RNA binding"/>
    <property type="evidence" value="ECO:0007669"/>
    <property type="project" value="UniProtKB-UniRule"/>
</dbReference>
<dbReference type="PANTHER" id="PTHR46890:SF50">
    <property type="entry name" value="RNA-DIRECTED DNA POLYMERASE, EUKARYOTA, REVERSE TRANSCRIPTASE ZINC-BINDING DOMAIN PROTEIN-RELATED"/>
    <property type="match status" value="1"/>
</dbReference>
<proteinExistence type="predicted"/>
<dbReference type="AlphaFoldDB" id="A0A699GWX2"/>